<dbReference type="EMBL" id="LCKS01000001">
    <property type="protein sequence ID" value="KKU03539.1"/>
    <property type="molecule type" value="Genomic_DNA"/>
</dbReference>
<evidence type="ECO:0000313" key="7">
    <source>
        <dbReference type="EMBL" id="KKU03539.1"/>
    </source>
</evidence>
<feature type="transmembrane region" description="Helical" evidence="6">
    <location>
        <begin position="49"/>
        <end position="76"/>
    </location>
</feature>
<feature type="transmembrane region" description="Helical" evidence="6">
    <location>
        <begin position="155"/>
        <end position="179"/>
    </location>
</feature>
<proteinExistence type="predicted"/>
<dbReference type="AlphaFoldDB" id="A0A0G1M5I7"/>
<evidence type="ECO:0000256" key="4">
    <source>
        <dbReference type="ARBA" id="ARBA00022989"/>
    </source>
</evidence>
<feature type="transmembrane region" description="Helical" evidence="6">
    <location>
        <begin position="21"/>
        <end position="43"/>
    </location>
</feature>
<name>A0A0G1M5I7_9BACT</name>
<accession>A0A0G1M5I7</accession>
<evidence type="ECO:0000256" key="6">
    <source>
        <dbReference type="SAM" id="Phobius"/>
    </source>
</evidence>
<evidence type="ECO:0008006" key="9">
    <source>
        <dbReference type="Google" id="ProtNLM"/>
    </source>
</evidence>
<keyword evidence="3 6" id="KW-0812">Transmembrane</keyword>
<protein>
    <recommendedName>
        <fullName evidence="9">Polysaccharide biosynthesis protein</fullName>
    </recommendedName>
</protein>
<dbReference type="PANTHER" id="PTHR30250">
    <property type="entry name" value="PST FAMILY PREDICTED COLANIC ACID TRANSPORTER"/>
    <property type="match status" value="1"/>
</dbReference>
<feature type="transmembrane region" description="Helical" evidence="6">
    <location>
        <begin position="97"/>
        <end position="119"/>
    </location>
</feature>
<evidence type="ECO:0000256" key="5">
    <source>
        <dbReference type="ARBA" id="ARBA00023136"/>
    </source>
</evidence>
<feature type="transmembrane region" description="Helical" evidence="6">
    <location>
        <begin position="125"/>
        <end position="148"/>
    </location>
</feature>
<feature type="transmembrane region" description="Helical" evidence="6">
    <location>
        <begin position="225"/>
        <end position="251"/>
    </location>
</feature>
<comment type="caution">
    <text evidence="7">The sequence shown here is derived from an EMBL/GenBank/DDBJ whole genome shotgun (WGS) entry which is preliminary data.</text>
</comment>
<feature type="transmembrane region" description="Helical" evidence="6">
    <location>
        <begin position="367"/>
        <end position="387"/>
    </location>
</feature>
<keyword evidence="2" id="KW-1003">Cell membrane</keyword>
<feature type="transmembrane region" description="Helical" evidence="6">
    <location>
        <begin position="300"/>
        <end position="326"/>
    </location>
</feature>
<comment type="subcellular location">
    <subcellularLocation>
        <location evidence="1">Cell membrane</location>
        <topology evidence="1">Multi-pass membrane protein</topology>
    </subcellularLocation>
</comment>
<organism evidence="7 8">
    <name type="scientific">Candidatus Amesbacteria bacterium GW2011_GWC2_45_19</name>
    <dbReference type="NCBI Taxonomy" id="1618366"/>
    <lineage>
        <taxon>Bacteria</taxon>
        <taxon>Candidatus Amesiibacteriota</taxon>
    </lineage>
</organism>
<dbReference type="Pfam" id="PF01943">
    <property type="entry name" value="Polysacc_synt"/>
    <property type="match status" value="1"/>
</dbReference>
<evidence type="ECO:0000313" key="8">
    <source>
        <dbReference type="Proteomes" id="UP000034264"/>
    </source>
</evidence>
<dbReference type="Proteomes" id="UP000034264">
    <property type="component" value="Unassembled WGS sequence"/>
</dbReference>
<keyword evidence="4 6" id="KW-1133">Transmembrane helix</keyword>
<dbReference type="InterPro" id="IPR050833">
    <property type="entry name" value="Poly_Biosynth_Transport"/>
</dbReference>
<feature type="transmembrane region" description="Helical" evidence="6">
    <location>
        <begin position="257"/>
        <end position="279"/>
    </location>
</feature>
<dbReference type="InterPro" id="IPR002797">
    <property type="entry name" value="Polysacc_synth"/>
</dbReference>
<reference evidence="7 8" key="1">
    <citation type="journal article" date="2015" name="Nature">
        <title>rRNA introns, odd ribosomes, and small enigmatic genomes across a large radiation of phyla.</title>
        <authorList>
            <person name="Brown C.T."/>
            <person name="Hug L.A."/>
            <person name="Thomas B.C."/>
            <person name="Sharon I."/>
            <person name="Castelle C.J."/>
            <person name="Singh A."/>
            <person name="Wilkins M.J."/>
            <person name="Williams K.H."/>
            <person name="Banfield J.F."/>
        </authorList>
    </citation>
    <scope>NUCLEOTIDE SEQUENCE [LARGE SCALE GENOMIC DNA]</scope>
</reference>
<sequence length="420" mass="45663">MKQKLLAIFQTQTLRQSAITVVSTFLSSGLGAVYYLLLARLLGPAQYGLFFIVIAAMGVVLPVADLGLGQSLVRFVSANKTDRKYFPFVNLALRTKLVSGAITLIIFLVLSSFIARFIFHQPAVAGLLPWVGLAVLGQILFFLTLAVFQGTQRFALWGGFQVGTNFIRLLLVLPLIFLVKFSAGLALGVFVLAYFLGFGLSLLFIDRKFLSSIPTSSQVKSFWDFNKWTAAVGVLTAVANRVDILLAARFLNLTQVGIYSLATIMVAFLSQLAGAIGAVTTAKFASFQDPEASKRYLGKAILFVGGISLLVALAMLPVAGIVIWFAGKSDYAAAWGPFVILLAGLVIFLFTNPIRDSLMYYHAQPQFFFWLSLGQAMAVLLAGWFLIPLWGVTGAALSFTAGQIFVAGTSVWYYRKTAYA</sequence>
<evidence type="ECO:0000256" key="1">
    <source>
        <dbReference type="ARBA" id="ARBA00004651"/>
    </source>
</evidence>
<dbReference type="PANTHER" id="PTHR30250:SF11">
    <property type="entry name" value="O-ANTIGEN TRANSPORTER-RELATED"/>
    <property type="match status" value="1"/>
</dbReference>
<feature type="transmembrane region" description="Helical" evidence="6">
    <location>
        <begin position="332"/>
        <end position="355"/>
    </location>
</feature>
<feature type="transmembrane region" description="Helical" evidence="6">
    <location>
        <begin position="185"/>
        <end position="205"/>
    </location>
</feature>
<gene>
    <name evidence="7" type="ORF">UX05_C0001G0168</name>
</gene>
<keyword evidence="5 6" id="KW-0472">Membrane</keyword>
<evidence type="ECO:0000256" key="3">
    <source>
        <dbReference type="ARBA" id="ARBA00022692"/>
    </source>
</evidence>
<dbReference type="GO" id="GO:0005886">
    <property type="term" value="C:plasma membrane"/>
    <property type="evidence" value="ECO:0007669"/>
    <property type="project" value="UniProtKB-SubCell"/>
</dbReference>
<feature type="transmembrane region" description="Helical" evidence="6">
    <location>
        <begin position="393"/>
        <end position="414"/>
    </location>
</feature>
<evidence type="ECO:0000256" key="2">
    <source>
        <dbReference type="ARBA" id="ARBA00022475"/>
    </source>
</evidence>